<reference evidence="2 3" key="1">
    <citation type="submission" date="2015-01" db="EMBL/GenBank/DDBJ databases">
        <title>Ahrensia donghaiensis sp. nov., a novel dimethylsulphoniopropionate-cleavage bacterium isolated from seawater and emended descriptions of the genus Ahrensia and Ahrensia kielensis.</title>
        <authorList>
            <person name="Liu J."/>
        </authorList>
    </citation>
    <scope>NUCLEOTIDE SEQUENCE [LARGE SCALE GENOMIC DNA]</scope>
    <source>
        <strain evidence="2 3">LZD062</strain>
    </source>
</reference>
<keyword evidence="1" id="KW-0732">Signal</keyword>
<protein>
    <recommendedName>
        <fullName evidence="4">UrcA family protein</fullName>
    </recommendedName>
</protein>
<evidence type="ECO:0008006" key="4">
    <source>
        <dbReference type="Google" id="ProtNLM"/>
    </source>
</evidence>
<dbReference type="EMBL" id="JXMU01000003">
    <property type="protein sequence ID" value="KPB02262.1"/>
    <property type="molecule type" value="Genomic_DNA"/>
</dbReference>
<feature type="chain" id="PRO_5005847341" description="UrcA family protein" evidence="1">
    <location>
        <begin position="23"/>
        <end position="116"/>
    </location>
</feature>
<name>A0A0N0E8I1_9HYPH</name>
<proteinExistence type="predicted"/>
<dbReference type="PATRIC" id="fig|1514904.3.peg.2306"/>
<evidence type="ECO:0000256" key="1">
    <source>
        <dbReference type="SAM" id="SignalP"/>
    </source>
</evidence>
<evidence type="ECO:0000313" key="3">
    <source>
        <dbReference type="Proteomes" id="UP000038011"/>
    </source>
</evidence>
<dbReference type="RefSeq" id="WP_053997865.1">
    <property type="nucleotide sequence ID" value="NZ_JXMU01000003.1"/>
</dbReference>
<dbReference type="OrthoDB" id="7923950at2"/>
<dbReference type="InterPro" id="IPR035220">
    <property type="entry name" value="DUF5330"/>
</dbReference>
<feature type="signal peptide" evidence="1">
    <location>
        <begin position="1"/>
        <end position="22"/>
    </location>
</feature>
<evidence type="ECO:0000313" key="2">
    <source>
        <dbReference type="EMBL" id="KPB02262.1"/>
    </source>
</evidence>
<keyword evidence="3" id="KW-1185">Reference proteome</keyword>
<organism evidence="2 3">
    <name type="scientific">Ahrensia marina</name>
    <dbReference type="NCBI Taxonomy" id="1514904"/>
    <lineage>
        <taxon>Bacteria</taxon>
        <taxon>Pseudomonadati</taxon>
        <taxon>Pseudomonadota</taxon>
        <taxon>Alphaproteobacteria</taxon>
        <taxon>Hyphomicrobiales</taxon>
        <taxon>Ahrensiaceae</taxon>
        <taxon>Ahrensia</taxon>
    </lineage>
</organism>
<dbReference type="AlphaFoldDB" id="A0A0N0E8I1"/>
<dbReference type="Pfam" id="PF17264">
    <property type="entry name" value="DUF5330"/>
    <property type="match status" value="1"/>
</dbReference>
<dbReference type="Proteomes" id="UP000038011">
    <property type="component" value="Unassembled WGS sequence"/>
</dbReference>
<comment type="caution">
    <text evidence="2">The sequence shown here is derived from an EMBL/GenBank/DDBJ whole genome shotgun (WGS) entry which is preliminary data.</text>
</comment>
<sequence>MRFIFKLMFYSFLALAILPSFAELPAETAVEETEAAVAPETASFKSVEALQLAASVASDVKSICSRDPYVCETGQRIVVATLERAKHGAHIVAGMIENHREKRRAEADQVITGSVQ</sequence>
<accession>A0A0N0E8I1</accession>
<gene>
    <name evidence="2" type="ORF">SU32_03025</name>
</gene>